<evidence type="ECO:0000256" key="3">
    <source>
        <dbReference type="ARBA" id="ARBA00023002"/>
    </source>
</evidence>
<sequence>MRFLERERATLEKLLPGLDDALRAVPLITLESPGTPGIRLFREAGGAGLLVPASSQGRGATALEALRVQRALGSRSPSLAVATTMHHFSMATLVGLGSGGDGLEWMLIEGVATGDLLMASGFAEGRRGSGILSPSMSARVTAEGVRISGVKRPCSLARSMDLLTASVTVPRQDGPGEELAVALIPAESEGLTVSDFWSSSFLAGAESDQVTLDEVLVPEELLVRTASPSGQRMDAVQTAGFVWFELLMTGSYLGAASGLVERVLLNDRVPEHERVGLLIELEGAMAAAEGIARRVDAEGPDEATLADSLYVRYCAQDAIARVVPRAVELSGGLNFMASDDVGRLAASAGGLSLHPPARPRMTGPLAAHLAGDPLTIA</sequence>
<evidence type="ECO:0000256" key="2">
    <source>
        <dbReference type="ARBA" id="ARBA00022827"/>
    </source>
</evidence>
<evidence type="ECO:0000256" key="1">
    <source>
        <dbReference type="ARBA" id="ARBA00022630"/>
    </source>
</evidence>
<dbReference type="PANTHER" id="PTHR43884">
    <property type="entry name" value="ACYL-COA DEHYDROGENASE"/>
    <property type="match status" value="1"/>
</dbReference>
<dbReference type="Gene3D" id="2.40.110.10">
    <property type="entry name" value="Butyryl-CoA Dehydrogenase, subunit A, domain 2"/>
    <property type="match status" value="1"/>
</dbReference>
<name>A0A918GXH8_9ACTN</name>
<proteinExistence type="predicted"/>
<keyword evidence="3" id="KW-0560">Oxidoreductase</keyword>
<organism evidence="4 5">
    <name type="scientific">Streptomyces purpureus</name>
    <dbReference type="NCBI Taxonomy" id="1951"/>
    <lineage>
        <taxon>Bacteria</taxon>
        <taxon>Bacillati</taxon>
        <taxon>Actinomycetota</taxon>
        <taxon>Actinomycetes</taxon>
        <taxon>Kitasatosporales</taxon>
        <taxon>Streptomycetaceae</taxon>
        <taxon>Streptomyces</taxon>
    </lineage>
</organism>
<reference evidence="4" key="2">
    <citation type="submission" date="2020-09" db="EMBL/GenBank/DDBJ databases">
        <authorList>
            <person name="Sun Q."/>
            <person name="Ohkuma M."/>
        </authorList>
    </citation>
    <scope>NUCLEOTIDE SEQUENCE</scope>
    <source>
        <strain evidence="4">JCM 3172</strain>
    </source>
</reference>
<dbReference type="InterPro" id="IPR036250">
    <property type="entry name" value="AcylCo_DH-like_C"/>
</dbReference>
<dbReference type="SUPFAM" id="SSF56645">
    <property type="entry name" value="Acyl-CoA dehydrogenase NM domain-like"/>
    <property type="match status" value="1"/>
</dbReference>
<evidence type="ECO:0000313" key="4">
    <source>
        <dbReference type="EMBL" id="GGT18371.1"/>
    </source>
</evidence>
<protein>
    <submittedName>
        <fullName evidence="4">Oxidoreductase</fullName>
    </submittedName>
</protein>
<keyword evidence="2" id="KW-0274">FAD</keyword>
<dbReference type="GO" id="GO:0003995">
    <property type="term" value="F:acyl-CoA dehydrogenase activity"/>
    <property type="evidence" value="ECO:0007669"/>
    <property type="project" value="TreeGrafter"/>
</dbReference>
<dbReference type="PANTHER" id="PTHR43884:SF20">
    <property type="entry name" value="ACYL-COA DEHYDROGENASE FADE28"/>
    <property type="match status" value="1"/>
</dbReference>
<comment type="caution">
    <text evidence="4">The sequence shown here is derived from an EMBL/GenBank/DDBJ whole genome shotgun (WGS) entry which is preliminary data.</text>
</comment>
<dbReference type="GO" id="GO:0050660">
    <property type="term" value="F:flavin adenine dinucleotide binding"/>
    <property type="evidence" value="ECO:0007669"/>
    <property type="project" value="InterPro"/>
</dbReference>
<keyword evidence="1" id="KW-0285">Flavoprotein</keyword>
<accession>A0A918GXH8</accession>
<dbReference type="RefSeq" id="WP_189199994.1">
    <property type="nucleotide sequence ID" value="NZ_BMQQ01000002.1"/>
</dbReference>
<evidence type="ECO:0000313" key="5">
    <source>
        <dbReference type="Proteomes" id="UP000619486"/>
    </source>
</evidence>
<dbReference type="AlphaFoldDB" id="A0A918GXH8"/>
<dbReference type="Proteomes" id="UP000619486">
    <property type="component" value="Unassembled WGS sequence"/>
</dbReference>
<dbReference type="SUPFAM" id="SSF47203">
    <property type="entry name" value="Acyl-CoA dehydrogenase C-terminal domain-like"/>
    <property type="match status" value="1"/>
</dbReference>
<dbReference type="InterPro" id="IPR037069">
    <property type="entry name" value="AcylCoA_DH/ox_N_sf"/>
</dbReference>
<dbReference type="InterPro" id="IPR046373">
    <property type="entry name" value="Acyl-CoA_Oxase/DH_mid-dom_sf"/>
</dbReference>
<dbReference type="InterPro" id="IPR009100">
    <property type="entry name" value="AcylCoA_DH/oxidase_NM_dom_sf"/>
</dbReference>
<gene>
    <name evidence="4" type="ORF">GCM10014713_09050</name>
</gene>
<dbReference type="Gene3D" id="1.10.540.10">
    <property type="entry name" value="Acyl-CoA dehydrogenase/oxidase, N-terminal domain"/>
    <property type="match status" value="1"/>
</dbReference>
<reference evidence="4" key="1">
    <citation type="journal article" date="2014" name="Int. J. Syst. Evol. Microbiol.">
        <title>Complete genome sequence of Corynebacterium casei LMG S-19264T (=DSM 44701T), isolated from a smear-ripened cheese.</title>
        <authorList>
            <consortium name="US DOE Joint Genome Institute (JGI-PGF)"/>
            <person name="Walter F."/>
            <person name="Albersmeier A."/>
            <person name="Kalinowski J."/>
            <person name="Ruckert C."/>
        </authorList>
    </citation>
    <scope>NUCLEOTIDE SEQUENCE</scope>
    <source>
        <strain evidence="4">JCM 3172</strain>
    </source>
</reference>
<keyword evidence="5" id="KW-1185">Reference proteome</keyword>
<dbReference type="EMBL" id="BMQQ01000002">
    <property type="protein sequence ID" value="GGT18371.1"/>
    <property type="molecule type" value="Genomic_DNA"/>
</dbReference>